<evidence type="ECO:0000313" key="2">
    <source>
        <dbReference type="Proteomes" id="UP000536179"/>
    </source>
</evidence>
<gene>
    <name evidence="1" type="ORF">FHS27_003315</name>
</gene>
<name>A0A7W5H6Z6_9BACT</name>
<dbReference type="Proteomes" id="UP000536179">
    <property type="component" value="Unassembled WGS sequence"/>
</dbReference>
<keyword evidence="2" id="KW-1185">Reference proteome</keyword>
<protein>
    <submittedName>
        <fullName evidence="1">Preprotein translocase subunit SecB</fullName>
    </submittedName>
</protein>
<dbReference type="EMBL" id="JACHXU010000011">
    <property type="protein sequence ID" value="MBB3207490.1"/>
    <property type="molecule type" value="Genomic_DNA"/>
</dbReference>
<dbReference type="SUPFAM" id="SSF54611">
    <property type="entry name" value="SecB-like"/>
    <property type="match status" value="1"/>
</dbReference>
<dbReference type="AlphaFoldDB" id="A0A7W5H6Z6"/>
<sequence length="161" mass="17878">MTHKLIELTSLVSPHASVLRIRMTSGQFNSPDHLPERNAVEFAVSAKYLPVEGDGRCACDVSVKVRTTDNSEESEESEETGLQILANYEVLFSIEGEHEQEAIEAFARLNGVFTAWPYMREFTQSCTCRMDLPPLTLPLVTAPAIANHLSKDEDVDIPAIE</sequence>
<organism evidence="1 2">
    <name type="scientific">Aporhodopirellula rubra</name>
    <dbReference type="NCBI Taxonomy" id="980271"/>
    <lineage>
        <taxon>Bacteria</taxon>
        <taxon>Pseudomonadati</taxon>
        <taxon>Planctomycetota</taxon>
        <taxon>Planctomycetia</taxon>
        <taxon>Pirellulales</taxon>
        <taxon>Pirellulaceae</taxon>
        <taxon>Aporhodopirellula</taxon>
    </lineage>
</organism>
<proteinExistence type="predicted"/>
<dbReference type="InterPro" id="IPR035958">
    <property type="entry name" value="SecB-like_sf"/>
</dbReference>
<accession>A0A7W5H6Z6</accession>
<evidence type="ECO:0000313" key="1">
    <source>
        <dbReference type="EMBL" id="MBB3207490.1"/>
    </source>
</evidence>
<dbReference type="Gene3D" id="3.10.420.10">
    <property type="entry name" value="SecB-like"/>
    <property type="match status" value="1"/>
</dbReference>
<reference evidence="1 2" key="1">
    <citation type="submission" date="2020-08" db="EMBL/GenBank/DDBJ databases">
        <title>Genomic Encyclopedia of Type Strains, Phase III (KMG-III): the genomes of soil and plant-associated and newly described type strains.</title>
        <authorList>
            <person name="Whitman W."/>
        </authorList>
    </citation>
    <scope>NUCLEOTIDE SEQUENCE [LARGE SCALE GENOMIC DNA]</scope>
    <source>
        <strain evidence="1 2">CECT 8075</strain>
    </source>
</reference>
<comment type="caution">
    <text evidence="1">The sequence shown here is derived from an EMBL/GenBank/DDBJ whole genome shotgun (WGS) entry which is preliminary data.</text>
</comment>